<proteinExistence type="predicted"/>
<evidence type="ECO:0000256" key="1">
    <source>
        <dbReference type="ARBA" id="ARBA00001957"/>
    </source>
</evidence>
<dbReference type="InterPro" id="IPR036736">
    <property type="entry name" value="ACP-like_sf"/>
</dbReference>
<dbReference type="Gene3D" id="3.30.300.30">
    <property type="match status" value="1"/>
</dbReference>
<evidence type="ECO:0000313" key="7">
    <source>
        <dbReference type="Proteomes" id="UP000189229"/>
    </source>
</evidence>
<dbReference type="Gene3D" id="3.30.559.10">
    <property type="entry name" value="Chloramphenicol acetyltransferase-like domain"/>
    <property type="match status" value="1"/>
</dbReference>
<keyword evidence="3" id="KW-0597">Phosphoprotein</keyword>
<gene>
    <name evidence="6" type="ORF">BZL30_1310</name>
</gene>
<reference evidence="6 7" key="1">
    <citation type="submission" date="2017-02" db="EMBL/GenBank/DDBJ databases">
        <title>Complete genome sequences of Mycobacterium kansasii strains isolated from rhesus macaques.</title>
        <authorList>
            <person name="Panda A."/>
            <person name="Nagaraj S."/>
            <person name="Zhao X."/>
            <person name="Tettelin H."/>
            <person name="Detolla L.J."/>
        </authorList>
    </citation>
    <scope>NUCLEOTIDE SEQUENCE [LARGE SCALE GENOMIC DNA]</scope>
    <source>
        <strain evidence="6 7">11-3813</strain>
    </source>
</reference>
<sequence length="397" mass="43557">MRMYRTGDLVRWGADGQLEYLGRADEQVKIRGYRIELGEVRAALAAVSGVDQAVVIAREDRPGDKRLVGYVVGPPIPPPRGRRWSSGCRLIWCRPRWWRCRAAVDGQRQARHSRPAGTGVSGHRSLPRAGHPGRADPGRQLRPGPGTGTRRVDESFFDLGGDSLAAMRVIAAINTALDANLTVRTLFEAPTAAQLASCIGRDRRRLEPLTAGERPAVVPLSFAQSRLWFLHQLSGPSPVYNMAVALRLRGKVDAAALGVALADVAGRHESLRTVILSVQGTPRQLVLPAERAEFGWEVIDTTGWPHARLGYAIEDAARHSFDLASEIPLWAKLFRIAKDEHVLVIVVHHIAADGWSVARWRVIWVRPTPAGVRDRPRLGAVARAIRGLHAVATGQPR</sequence>
<protein>
    <submittedName>
        <fullName evidence="6">Condensation domain protein</fullName>
    </submittedName>
</protein>
<accession>A0A1V3XR08</accession>
<dbReference type="GO" id="GO:0008610">
    <property type="term" value="P:lipid biosynthetic process"/>
    <property type="evidence" value="ECO:0007669"/>
    <property type="project" value="UniProtKB-ARBA"/>
</dbReference>
<dbReference type="InterPro" id="IPR045851">
    <property type="entry name" value="AMP-bd_C_sf"/>
</dbReference>
<dbReference type="AlphaFoldDB" id="A0A1V3XR08"/>
<dbReference type="InterPro" id="IPR023213">
    <property type="entry name" value="CAT-like_dom_sf"/>
</dbReference>
<dbReference type="PANTHER" id="PTHR45527:SF1">
    <property type="entry name" value="FATTY ACID SYNTHASE"/>
    <property type="match status" value="1"/>
</dbReference>
<dbReference type="PANTHER" id="PTHR45527">
    <property type="entry name" value="NONRIBOSOMAL PEPTIDE SYNTHETASE"/>
    <property type="match status" value="1"/>
</dbReference>
<dbReference type="GO" id="GO:0005829">
    <property type="term" value="C:cytosol"/>
    <property type="evidence" value="ECO:0007669"/>
    <property type="project" value="TreeGrafter"/>
</dbReference>
<dbReference type="InterPro" id="IPR006162">
    <property type="entry name" value="Ppantetheine_attach_site"/>
</dbReference>
<dbReference type="SUPFAM" id="SSF47336">
    <property type="entry name" value="ACP-like"/>
    <property type="match status" value="1"/>
</dbReference>
<dbReference type="Gene3D" id="1.10.1200.10">
    <property type="entry name" value="ACP-like"/>
    <property type="match status" value="1"/>
</dbReference>
<dbReference type="Pfam" id="PF00550">
    <property type="entry name" value="PP-binding"/>
    <property type="match status" value="1"/>
</dbReference>
<dbReference type="Gene3D" id="3.40.50.12780">
    <property type="entry name" value="N-terminal domain of ligase-like"/>
    <property type="match status" value="1"/>
</dbReference>
<comment type="cofactor">
    <cofactor evidence="1">
        <name>pantetheine 4'-phosphate</name>
        <dbReference type="ChEBI" id="CHEBI:47942"/>
    </cofactor>
</comment>
<feature type="domain" description="Carrier" evidence="5">
    <location>
        <begin position="125"/>
        <end position="203"/>
    </location>
</feature>
<dbReference type="GO" id="GO:0043041">
    <property type="term" value="P:amino acid activation for nonribosomal peptide biosynthetic process"/>
    <property type="evidence" value="ECO:0007669"/>
    <property type="project" value="TreeGrafter"/>
</dbReference>
<evidence type="ECO:0000256" key="3">
    <source>
        <dbReference type="ARBA" id="ARBA00022553"/>
    </source>
</evidence>
<dbReference type="SUPFAM" id="SSF52777">
    <property type="entry name" value="CoA-dependent acyltransferases"/>
    <property type="match status" value="1"/>
</dbReference>
<name>A0A1V3XR08_MYCKA</name>
<dbReference type="InterPro" id="IPR001242">
    <property type="entry name" value="Condensation_dom"/>
</dbReference>
<dbReference type="InterPro" id="IPR009081">
    <property type="entry name" value="PP-bd_ACP"/>
</dbReference>
<dbReference type="GO" id="GO:0003824">
    <property type="term" value="F:catalytic activity"/>
    <property type="evidence" value="ECO:0007669"/>
    <property type="project" value="InterPro"/>
</dbReference>
<dbReference type="Proteomes" id="UP000189229">
    <property type="component" value="Unassembled WGS sequence"/>
</dbReference>
<feature type="region of interest" description="Disordered" evidence="4">
    <location>
        <begin position="108"/>
        <end position="151"/>
    </location>
</feature>
<dbReference type="InterPro" id="IPR020806">
    <property type="entry name" value="PKS_PP-bd"/>
</dbReference>
<dbReference type="InterPro" id="IPR042099">
    <property type="entry name" value="ANL_N_sf"/>
</dbReference>
<keyword evidence="2" id="KW-0596">Phosphopantetheine</keyword>
<dbReference type="GO" id="GO:0031177">
    <property type="term" value="F:phosphopantetheine binding"/>
    <property type="evidence" value="ECO:0007669"/>
    <property type="project" value="InterPro"/>
</dbReference>
<dbReference type="Pfam" id="PF00668">
    <property type="entry name" value="Condensation"/>
    <property type="match status" value="1"/>
</dbReference>
<dbReference type="PROSITE" id="PS00012">
    <property type="entry name" value="PHOSPHOPANTETHEINE"/>
    <property type="match status" value="1"/>
</dbReference>
<evidence type="ECO:0000256" key="2">
    <source>
        <dbReference type="ARBA" id="ARBA00022450"/>
    </source>
</evidence>
<dbReference type="PROSITE" id="PS50075">
    <property type="entry name" value="CARRIER"/>
    <property type="match status" value="1"/>
</dbReference>
<dbReference type="SMART" id="SM00823">
    <property type="entry name" value="PKS_PP"/>
    <property type="match status" value="1"/>
</dbReference>
<dbReference type="EMBL" id="MVBM01000001">
    <property type="protein sequence ID" value="OOK81684.1"/>
    <property type="molecule type" value="Genomic_DNA"/>
</dbReference>
<dbReference type="GO" id="GO:0044550">
    <property type="term" value="P:secondary metabolite biosynthetic process"/>
    <property type="evidence" value="ECO:0007669"/>
    <property type="project" value="TreeGrafter"/>
</dbReference>
<evidence type="ECO:0000313" key="6">
    <source>
        <dbReference type="EMBL" id="OOK81684.1"/>
    </source>
</evidence>
<evidence type="ECO:0000259" key="5">
    <source>
        <dbReference type="PROSITE" id="PS50075"/>
    </source>
</evidence>
<dbReference type="SUPFAM" id="SSF56801">
    <property type="entry name" value="Acetyl-CoA synthetase-like"/>
    <property type="match status" value="1"/>
</dbReference>
<organism evidence="6 7">
    <name type="scientific">Mycobacterium kansasii</name>
    <dbReference type="NCBI Taxonomy" id="1768"/>
    <lineage>
        <taxon>Bacteria</taxon>
        <taxon>Bacillati</taxon>
        <taxon>Actinomycetota</taxon>
        <taxon>Actinomycetes</taxon>
        <taxon>Mycobacteriales</taxon>
        <taxon>Mycobacteriaceae</taxon>
        <taxon>Mycobacterium</taxon>
    </lineage>
</organism>
<comment type="caution">
    <text evidence="6">The sequence shown here is derived from an EMBL/GenBank/DDBJ whole genome shotgun (WGS) entry which is preliminary data.</text>
</comment>
<evidence type="ECO:0000256" key="4">
    <source>
        <dbReference type="SAM" id="MobiDB-lite"/>
    </source>
</evidence>